<organism evidence="1 2">
    <name type="scientific">Nelumbo nucifera</name>
    <name type="common">Sacred lotus</name>
    <dbReference type="NCBI Taxonomy" id="4432"/>
    <lineage>
        <taxon>Eukaryota</taxon>
        <taxon>Viridiplantae</taxon>
        <taxon>Streptophyta</taxon>
        <taxon>Embryophyta</taxon>
        <taxon>Tracheophyta</taxon>
        <taxon>Spermatophyta</taxon>
        <taxon>Magnoliopsida</taxon>
        <taxon>Proteales</taxon>
        <taxon>Nelumbonaceae</taxon>
        <taxon>Nelumbo</taxon>
    </lineage>
</organism>
<accession>A0A822XXD3</accession>
<dbReference type="EMBL" id="DUZY01000001">
    <property type="protein sequence ID" value="DAD24990.1"/>
    <property type="molecule type" value="Genomic_DNA"/>
</dbReference>
<gene>
    <name evidence="1" type="ORF">HUJ06_026454</name>
</gene>
<dbReference type="AlphaFoldDB" id="A0A822XXD3"/>
<keyword evidence="2" id="KW-1185">Reference proteome</keyword>
<evidence type="ECO:0000313" key="1">
    <source>
        <dbReference type="EMBL" id="DAD24990.1"/>
    </source>
</evidence>
<reference evidence="1 2" key="1">
    <citation type="journal article" date="2020" name="Mol. Biol. Evol.">
        <title>Distinct Expression and Methylation Patterns for Genes with Different Fates following a Single Whole-Genome Duplication in Flowering Plants.</title>
        <authorList>
            <person name="Shi T."/>
            <person name="Rahmani R.S."/>
            <person name="Gugger P.F."/>
            <person name="Wang M."/>
            <person name="Li H."/>
            <person name="Zhang Y."/>
            <person name="Li Z."/>
            <person name="Wang Q."/>
            <person name="Van de Peer Y."/>
            <person name="Marchal K."/>
            <person name="Chen J."/>
        </authorList>
    </citation>
    <scope>NUCLEOTIDE SEQUENCE [LARGE SCALE GENOMIC DNA]</scope>
    <source>
        <tissue evidence="1">Leaf</tissue>
    </source>
</reference>
<proteinExistence type="predicted"/>
<sequence>MFIARSFVPIHPIKSENQRIVGTDLVVKCEFTTVANGDSEMRFQENQNLVPGKVAPRESDGGILNCEIGADSFPQSMILQLEKTWLLREHHI</sequence>
<dbReference type="Proteomes" id="UP000607653">
    <property type="component" value="Unassembled WGS sequence"/>
</dbReference>
<comment type="caution">
    <text evidence="1">The sequence shown here is derived from an EMBL/GenBank/DDBJ whole genome shotgun (WGS) entry which is preliminary data.</text>
</comment>
<name>A0A822XXD3_NELNU</name>
<evidence type="ECO:0000313" key="2">
    <source>
        <dbReference type="Proteomes" id="UP000607653"/>
    </source>
</evidence>
<protein>
    <submittedName>
        <fullName evidence="1">Uncharacterized protein</fullName>
    </submittedName>
</protein>